<gene>
    <name evidence="1" type="ORF">PHMEG_00010118</name>
</gene>
<sequence>MQQVDEWKASETTQHFMDGTVSMTLRLKLILALRSALYYLGEPNLVTMAMWDFGVKREDVSDSFKHLQRQRVPLNYDHLHKNIFRWSSTNIQIMSAFCGSLAPGVYNVSAGKDALGHCFVVLSRGCGKRLLVLDHCDDASRIHQ</sequence>
<dbReference type="EMBL" id="NBNE01000990">
    <property type="protein sequence ID" value="OWZ16134.1"/>
    <property type="molecule type" value="Genomic_DNA"/>
</dbReference>
<reference evidence="2" key="1">
    <citation type="submission" date="2017-03" db="EMBL/GenBank/DDBJ databases">
        <title>Phytopthora megakarya and P. palmivora, two closely related causual agents of cacao black pod achieved similar genome size and gene model numbers by different mechanisms.</title>
        <authorList>
            <person name="Ali S."/>
            <person name="Shao J."/>
            <person name="Larry D.J."/>
            <person name="Kronmiller B."/>
            <person name="Shen D."/>
            <person name="Strem M.D."/>
            <person name="Melnick R.L."/>
            <person name="Guiltinan M.J."/>
            <person name="Tyler B.M."/>
            <person name="Meinhardt L.W."/>
            <person name="Bailey B.A."/>
        </authorList>
    </citation>
    <scope>NUCLEOTIDE SEQUENCE [LARGE SCALE GENOMIC DNA]</scope>
    <source>
        <strain evidence="2">zdho120</strain>
    </source>
</reference>
<organism evidence="1 2">
    <name type="scientific">Phytophthora megakarya</name>
    <dbReference type="NCBI Taxonomy" id="4795"/>
    <lineage>
        <taxon>Eukaryota</taxon>
        <taxon>Sar</taxon>
        <taxon>Stramenopiles</taxon>
        <taxon>Oomycota</taxon>
        <taxon>Peronosporomycetes</taxon>
        <taxon>Peronosporales</taxon>
        <taxon>Peronosporaceae</taxon>
        <taxon>Phytophthora</taxon>
    </lineage>
</organism>
<name>A0A225WFF4_9STRA</name>
<dbReference type="Proteomes" id="UP000198211">
    <property type="component" value="Unassembled WGS sequence"/>
</dbReference>
<evidence type="ECO:0000313" key="1">
    <source>
        <dbReference type="EMBL" id="OWZ16134.1"/>
    </source>
</evidence>
<comment type="caution">
    <text evidence="1">The sequence shown here is derived from an EMBL/GenBank/DDBJ whole genome shotgun (WGS) entry which is preliminary data.</text>
</comment>
<dbReference type="AlphaFoldDB" id="A0A225WFF4"/>
<keyword evidence="2" id="KW-1185">Reference proteome</keyword>
<protein>
    <submittedName>
        <fullName evidence="1">Uncharacterized protein</fullName>
    </submittedName>
</protein>
<accession>A0A225WFF4</accession>
<proteinExistence type="predicted"/>
<evidence type="ECO:0000313" key="2">
    <source>
        <dbReference type="Proteomes" id="UP000198211"/>
    </source>
</evidence>
<dbReference type="OrthoDB" id="126986at2759"/>